<name>A0A834M0Z8_RHYFE</name>
<protein>
    <submittedName>
        <fullName evidence="1">Uncharacterized protein</fullName>
    </submittedName>
</protein>
<dbReference type="AlphaFoldDB" id="A0A834M0Z8"/>
<dbReference type="OrthoDB" id="10040454at2759"/>
<comment type="caution">
    <text evidence="1">The sequence shown here is derived from an EMBL/GenBank/DDBJ whole genome shotgun (WGS) entry which is preliminary data.</text>
</comment>
<evidence type="ECO:0000313" key="1">
    <source>
        <dbReference type="EMBL" id="KAF7266848.1"/>
    </source>
</evidence>
<organism evidence="1 2">
    <name type="scientific">Rhynchophorus ferrugineus</name>
    <name type="common">Red palm weevil</name>
    <name type="synonym">Curculio ferrugineus</name>
    <dbReference type="NCBI Taxonomy" id="354439"/>
    <lineage>
        <taxon>Eukaryota</taxon>
        <taxon>Metazoa</taxon>
        <taxon>Ecdysozoa</taxon>
        <taxon>Arthropoda</taxon>
        <taxon>Hexapoda</taxon>
        <taxon>Insecta</taxon>
        <taxon>Pterygota</taxon>
        <taxon>Neoptera</taxon>
        <taxon>Endopterygota</taxon>
        <taxon>Coleoptera</taxon>
        <taxon>Polyphaga</taxon>
        <taxon>Cucujiformia</taxon>
        <taxon>Curculionidae</taxon>
        <taxon>Dryophthorinae</taxon>
        <taxon>Rhynchophorus</taxon>
    </lineage>
</organism>
<keyword evidence="2" id="KW-1185">Reference proteome</keyword>
<reference evidence="1" key="1">
    <citation type="submission" date="2020-08" db="EMBL/GenBank/DDBJ databases">
        <title>Genome sequencing and assembly of the red palm weevil Rhynchophorus ferrugineus.</title>
        <authorList>
            <person name="Dias G.B."/>
            <person name="Bergman C.M."/>
            <person name="Manee M."/>
        </authorList>
    </citation>
    <scope>NUCLEOTIDE SEQUENCE</scope>
    <source>
        <strain evidence="1">AA-2017</strain>
        <tissue evidence="1">Whole larva</tissue>
    </source>
</reference>
<accession>A0A834M0Z8</accession>
<proteinExistence type="predicted"/>
<sequence>MDKYTRQEREEILISRITYHFFPIYVTLARNKFHPQITDRARSFPTYQKIITHNVSVPTPALPPPVSRRNRNWPEEVVEDARSLLHWVPTAAR</sequence>
<dbReference type="EMBL" id="JAACXV010014493">
    <property type="protein sequence ID" value="KAF7266848.1"/>
    <property type="molecule type" value="Genomic_DNA"/>
</dbReference>
<dbReference type="Proteomes" id="UP000625711">
    <property type="component" value="Unassembled WGS sequence"/>
</dbReference>
<gene>
    <name evidence="1" type="ORF">GWI33_019874</name>
</gene>
<evidence type="ECO:0000313" key="2">
    <source>
        <dbReference type="Proteomes" id="UP000625711"/>
    </source>
</evidence>